<dbReference type="Proteomes" id="UP000294194">
    <property type="component" value="Unassembled WGS sequence"/>
</dbReference>
<comment type="caution">
    <text evidence="2">The sequence shown here is derived from an EMBL/GenBank/DDBJ whole genome shotgun (WGS) entry which is preliminary data.</text>
</comment>
<sequence>MKLKNAFALVALVTVLAGTTAGTAAVAGTGSDCPSKNVCLYDYYSFDGFLGNRPAGMSRTSISSGNNDHMASWINKMTTNSAWYPEASGGPCYTMSGNSTDSALAIGWRDTASSWRTTAGCP</sequence>
<feature type="signal peptide" evidence="1">
    <location>
        <begin position="1"/>
        <end position="24"/>
    </location>
</feature>
<name>A0A4Q9GMJ5_9MICO</name>
<gene>
    <name evidence="2" type="ORF">EYE40_15145</name>
</gene>
<accession>A0A4Q9GMJ5</accession>
<keyword evidence="3" id="KW-1185">Reference proteome</keyword>
<feature type="chain" id="PRO_5038926362" description="Peptidase inhibitor family I36" evidence="1">
    <location>
        <begin position="25"/>
        <end position="122"/>
    </location>
</feature>
<dbReference type="RefSeq" id="WP_130983103.1">
    <property type="nucleotide sequence ID" value="NZ_SISG01000002.1"/>
</dbReference>
<evidence type="ECO:0008006" key="4">
    <source>
        <dbReference type="Google" id="ProtNLM"/>
    </source>
</evidence>
<organism evidence="2 3">
    <name type="scientific">Glaciihabitans arcticus</name>
    <dbReference type="NCBI Taxonomy" id="2668039"/>
    <lineage>
        <taxon>Bacteria</taxon>
        <taxon>Bacillati</taxon>
        <taxon>Actinomycetota</taxon>
        <taxon>Actinomycetes</taxon>
        <taxon>Micrococcales</taxon>
        <taxon>Microbacteriaceae</taxon>
        <taxon>Glaciihabitans</taxon>
    </lineage>
</organism>
<dbReference type="Pfam" id="PF03995">
    <property type="entry name" value="Inhibitor_I36"/>
    <property type="match status" value="1"/>
</dbReference>
<protein>
    <recommendedName>
        <fullName evidence="4">Peptidase inhibitor family I36</fullName>
    </recommendedName>
</protein>
<evidence type="ECO:0000313" key="3">
    <source>
        <dbReference type="Proteomes" id="UP000294194"/>
    </source>
</evidence>
<reference evidence="3" key="1">
    <citation type="submission" date="2019-02" db="EMBL/GenBank/DDBJ databases">
        <title>Glaciihabitans arcticus sp. nov., a psychrotolerant bacterium isolated from polar soil.</title>
        <authorList>
            <person name="Dahal R.H."/>
        </authorList>
    </citation>
    <scope>NUCLEOTIDE SEQUENCE [LARGE SCALE GENOMIC DNA]</scope>
    <source>
        <strain evidence="3">RP-3-7</strain>
    </source>
</reference>
<dbReference type="EMBL" id="SISG01000002">
    <property type="protein sequence ID" value="TBN55532.1"/>
    <property type="molecule type" value="Genomic_DNA"/>
</dbReference>
<keyword evidence="1" id="KW-0732">Signal</keyword>
<proteinExistence type="predicted"/>
<evidence type="ECO:0000256" key="1">
    <source>
        <dbReference type="SAM" id="SignalP"/>
    </source>
</evidence>
<dbReference type="AlphaFoldDB" id="A0A4Q9GMJ5"/>
<evidence type="ECO:0000313" key="2">
    <source>
        <dbReference type="EMBL" id="TBN55532.1"/>
    </source>
</evidence>